<dbReference type="Pfam" id="PF11954">
    <property type="entry name" value="DUF3471"/>
    <property type="match status" value="1"/>
</dbReference>
<reference evidence="5" key="1">
    <citation type="submission" date="2014-02" db="EMBL/GenBank/DDBJ databases">
        <title>The Genome Sequence of Trichophyton rubrum (morphotype fischeri) CBS 288.86.</title>
        <authorList>
            <consortium name="The Broad Institute Genomics Platform"/>
            <person name="Cuomo C.A."/>
            <person name="White T.C."/>
            <person name="Graser Y."/>
            <person name="Martinez-Rossi N."/>
            <person name="Heitman J."/>
            <person name="Young S.K."/>
            <person name="Zeng Q."/>
            <person name="Gargeya S."/>
            <person name="Abouelleil A."/>
            <person name="Alvarado L."/>
            <person name="Chapman S.B."/>
            <person name="Gainer-Dewar J."/>
            <person name="Goldberg J."/>
            <person name="Griggs A."/>
            <person name="Gujja S."/>
            <person name="Hansen M."/>
            <person name="Howarth C."/>
            <person name="Imamovic A."/>
            <person name="Larimer J."/>
            <person name="Martinez D."/>
            <person name="Murphy C."/>
            <person name="Pearson M.D."/>
            <person name="Persinoti G."/>
            <person name="Poon T."/>
            <person name="Priest M."/>
            <person name="Roberts A.D."/>
            <person name="Saif S."/>
            <person name="Shea T.D."/>
            <person name="Sykes S.N."/>
            <person name="Wortman J."/>
            <person name="Nusbaum C."/>
            <person name="Birren B."/>
        </authorList>
    </citation>
    <scope>NUCLEOTIDE SEQUENCE [LARGE SCALE GENOMIC DNA]</scope>
    <source>
        <strain evidence="5">CBS 288.86</strain>
    </source>
</reference>
<comment type="similarity">
    <text evidence="1">Belongs to the peptidase S12 family.</text>
</comment>
<gene>
    <name evidence="5" type="ORF">H103_07826</name>
</gene>
<dbReference type="OrthoDB" id="5946976at2759"/>
<evidence type="ECO:0000256" key="1">
    <source>
        <dbReference type="ARBA" id="ARBA00038215"/>
    </source>
</evidence>
<dbReference type="EMBL" id="KK207925">
    <property type="protein sequence ID" value="EZF48520.1"/>
    <property type="molecule type" value="Genomic_DNA"/>
</dbReference>
<dbReference type="SUPFAM" id="SSF56601">
    <property type="entry name" value="beta-lactamase/transpeptidase-like"/>
    <property type="match status" value="1"/>
</dbReference>
<dbReference type="PANTHER" id="PTHR46825">
    <property type="entry name" value="D-ALANYL-D-ALANINE-CARBOXYPEPTIDASE/ENDOPEPTIDASE AMPH"/>
    <property type="match status" value="1"/>
</dbReference>
<dbReference type="InterPro" id="IPR001466">
    <property type="entry name" value="Beta-lactam-related"/>
</dbReference>
<sequence>MDVLKSPEFAEYVKNTIERYHVPGVAIAVVQGEHIESAGFGKASLDPPEDCTPDTLFDIASTSKSLTAASVALLVDDNEKHPQIQYDARMADLLPGDFVMPMDEHEDVTLEDILSHRTGMAPNEYSLMGPNAVQPDDAQSVTRSLRHLVTIAPNRSEYLYCNLMYTAASYLVEQKSGLSFSDFLHANFFQPLRMKSTYLQPHAARSDGLSHLLATGYFWNKRGNKYTPIPCHDSPEAQGAGRIISSANDYIRWVRALMNCNDPVTKSMYEGMIKKRISQSPPGESGDDENDHEPPQAFAGAGVEILQYNGHVMVSHDGLDLGFGATHFFMPEQKFGAVIFGNSNNASNVARMIKYKLADWVTAGIEKRYSSLLEGVSSSESDDEEDEADEEDEEDEDDFTDLENEMIDELCADGGVRSDQTMALSAYTGEYWHEGYKGIKVTQKQGRLFVDARDRSVRFTLEFMHICDQRKYIAYMVEMSEQDVRAPVKAEFVLEGEKAVQLGLTLEATWDGYIWFKRVDAADV</sequence>
<evidence type="ECO:0000259" key="3">
    <source>
        <dbReference type="Pfam" id="PF00144"/>
    </source>
</evidence>
<feature type="compositionally biased region" description="Acidic residues" evidence="2">
    <location>
        <begin position="380"/>
        <end position="398"/>
    </location>
</feature>
<evidence type="ECO:0000259" key="4">
    <source>
        <dbReference type="Pfam" id="PF11954"/>
    </source>
</evidence>
<feature type="region of interest" description="Disordered" evidence="2">
    <location>
        <begin position="277"/>
        <end position="296"/>
    </location>
</feature>
<dbReference type="Pfam" id="PF00144">
    <property type="entry name" value="Beta-lactamase"/>
    <property type="match status" value="1"/>
</dbReference>
<protein>
    <recommendedName>
        <fullName evidence="6">Beta-lactamase-related domain-containing protein</fullName>
    </recommendedName>
</protein>
<proteinExistence type="inferred from homology"/>
<feature type="domain" description="Beta-lactamase-related" evidence="3">
    <location>
        <begin position="9"/>
        <end position="346"/>
    </location>
</feature>
<feature type="domain" description="Peptidase S12 Pab87-related C-terminal" evidence="4">
    <location>
        <begin position="420"/>
        <end position="512"/>
    </location>
</feature>
<evidence type="ECO:0000313" key="5">
    <source>
        <dbReference type="EMBL" id="EZF48520.1"/>
    </source>
</evidence>
<evidence type="ECO:0008006" key="6">
    <source>
        <dbReference type="Google" id="ProtNLM"/>
    </source>
</evidence>
<dbReference type="Proteomes" id="UP000023758">
    <property type="component" value="Unassembled WGS sequence"/>
</dbReference>
<dbReference type="AlphaFoldDB" id="A0A022VR40"/>
<dbReference type="InterPro" id="IPR021860">
    <property type="entry name" value="Peptidase_S12_Pab87-rel_C"/>
</dbReference>
<organism evidence="5">
    <name type="scientific">Trichophyton rubrum CBS 288.86</name>
    <dbReference type="NCBI Taxonomy" id="1215330"/>
    <lineage>
        <taxon>Eukaryota</taxon>
        <taxon>Fungi</taxon>
        <taxon>Dikarya</taxon>
        <taxon>Ascomycota</taxon>
        <taxon>Pezizomycotina</taxon>
        <taxon>Eurotiomycetes</taxon>
        <taxon>Eurotiomycetidae</taxon>
        <taxon>Onygenales</taxon>
        <taxon>Arthrodermataceae</taxon>
        <taxon>Trichophyton</taxon>
    </lineage>
</organism>
<accession>A0A022VR40</accession>
<dbReference type="PANTHER" id="PTHR46825:SF9">
    <property type="entry name" value="BETA-LACTAMASE-RELATED DOMAIN-CONTAINING PROTEIN"/>
    <property type="match status" value="1"/>
</dbReference>
<dbReference type="Gene3D" id="3.40.710.10">
    <property type="entry name" value="DD-peptidase/beta-lactamase superfamily"/>
    <property type="match status" value="1"/>
</dbReference>
<evidence type="ECO:0000256" key="2">
    <source>
        <dbReference type="SAM" id="MobiDB-lite"/>
    </source>
</evidence>
<feature type="region of interest" description="Disordered" evidence="2">
    <location>
        <begin position="373"/>
        <end position="398"/>
    </location>
</feature>
<dbReference type="InterPro" id="IPR050491">
    <property type="entry name" value="AmpC-like"/>
</dbReference>
<name>A0A022VR40_TRIRU</name>
<dbReference type="InterPro" id="IPR012338">
    <property type="entry name" value="Beta-lactam/transpept-like"/>
</dbReference>
<dbReference type="HOGENOM" id="CLU_020027_14_1_1"/>